<gene>
    <name evidence="3" type="ORF">MICPUN_59677</name>
</gene>
<feature type="domain" description="C2CD3 N-terminal C2" evidence="2">
    <location>
        <begin position="38"/>
        <end position="180"/>
    </location>
</feature>
<sequence>MASPRNHRESDGAFKLFLGQTTTRAMERKDETRVKGFDLPPGAGRGTDDKGHVTLTVDGLEWQLRGAPPWVRVTARWWGDELSDKRQRPWAKLVDGPGGSASMTFPVKAKPAGFSRYCRDARAVVLEFSDGRTARHIASADVDVSRLDVHRPVTRHEVVLATKAGGVLGTVHAECALDYVTGAVSSFELNEHLSRMDDTLPLAPPPSIRAPEAARRRDGDGGGGGRKGGRDAPPFETVATRGAVELEPARWKAHPGTDTRDGPHPPHPSGKENRAVDTEGGRHRALADAREARKKKSNAATSKPASGRDRTTTPAPRDGVLEMAERLRAEMDEALDAAAAGGDDPLATAPADFSKYVAATASDSLTSWWRESAETDRPNDSTPRTSASLTASTARRFMPPDEDDDAALVADQALLDELFRQGIRDDVNDDDDVDDKNDDDAFAASSAVGALALETDSAELEADLAEARAATDAGDGGFRGDDATHRVAKSRLQNGPELELRLTAHAGLVRALERSVALDEDGRAVGDDAGDAPGGFEPLVAILKAGFAPGRELGRVSLDRSGSRGAGEVRVRLPRDVAAAAVTRAHAAATSARGAGPTVVVEVWTADASVDYADDTAVSSSADVARGLFSRLMGDFAGSDPGKMRGLCAVHLADLGRELERWRLADEGRNGSPGSAYEGTGYVDQSFVLNKVFEVRNPITGATGGYVGVEGRVVWGEDAQARRQR</sequence>
<dbReference type="AlphaFoldDB" id="C1E9B9"/>
<feature type="compositionally biased region" description="Basic and acidic residues" evidence="1">
    <location>
        <begin position="247"/>
        <end position="291"/>
    </location>
</feature>
<reference evidence="3 4" key="1">
    <citation type="journal article" date="2009" name="Science">
        <title>Green evolution and dynamic adaptations revealed by genomes of the marine picoeukaryotes Micromonas.</title>
        <authorList>
            <person name="Worden A.Z."/>
            <person name="Lee J.H."/>
            <person name="Mock T."/>
            <person name="Rouze P."/>
            <person name="Simmons M.P."/>
            <person name="Aerts A.L."/>
            <person name="Allen A.E."/>
            <person name="Cuvelier M.L."/>
            <person name="Derelle E."/>
            <person name="Everett M.V."/>
            <person name="Foulon E."/>
            <person name="Grimwood J."/>
            <person name="Gundlach H."/>
            <person name="Henrissat B."/>
            <person name="Napoli C."/>
            <person name="McDonald S.M."/>
            <person name="Parker M.S."/>
            <person name="Rombauts S."/>
            <person name="Salamov A."/>
            <person name="Von Dassow P."/>
            <person name="Badger J.H."/>
            <person name="Coutinho P.M."/>
            <person name="Demir E."/>
            <person name="Dubchak I."/>
            <person name="Gentemann C."/>
            <person name="Eikrem W."/>
            <person name="Gready J.E."/>
            <person name="John U."/>
            <person name="Lanier W."/>
            <person name="Lindquist E.A."/>
            <person name="Lucas S."/>
            <person name="Mayer K.F."/>
            <person name="Moreau H."/>
            <person name="Not F."/>
            <person name="Otillar R."/>
            <person name="Panaud O."/>
            <person name="Pangilinan J."/>
            <person name="Paulsen I."/>
            <person name="Piegu B."/>
            <person name="Poliakov A."/>
            <person name="Robbens S."/>
            <person name="Schmutz J."/>
            <person name="Toulza E."/>
            <person name="Wyss T."/>
            <person name="Zelensky A."/>
            <person name="Zhou K."/>
            <person name="Armbrust E.V."/>
            <person name="Bhattacharya D."/>
            <person name="Goodenough U.W."/>
            <person name="Van de Peer Y."/>
            <person name="Grigoriev I.V."/>
        </authorList>
    </citation>
    <scope>NUCLEOTIDE SEQUENCE [LARGE SCALE GENOMIC DNA]</scope>
    <source>
        <strain evidence="4">RCC299 / NOUM17</strain>
    </source>
</reference>
<feature type="compositionally biased region" description="Polar residues" evidence="1">
    <location>
        <begin position="380"/>
        <end position="393"/>
    </location>
</feature>
<evidence type="ECO:0000259" key="2">
    <source>
        <dbReference type="Pfam" id="PF25339"/>
    </source>
</evidence>
<proteinExistence type="predicted"/>
<organism evidence="3 4">
    <name type="scientific">Micromonas commoda (strain RCC299 / NOUM17 / CCMP2709)</name>
    <name type="common">Picoplanktonic green alga</name>
    <dbReference type="NCBI Taxonomy" id="296587"/>
    <lineage>
        <taxon>Eukaryota</taxon>
        <taxon>Viridiplantae</taxon>
        <taxon>Chlorophyta</taxon>
        <taxon>Mamiellophyceae</taxon>
        <taxon>Mamiellales</taxon>
        <taxon>Mamiellaceae</taxon>
        <taxon>Micromonas</taxon>
    </lineage>
</organism>
<accession>C1E9B9</accession>
<feature type="region of interest" description="Disordered" evidence="1">
    <location>
        <begin position="371"/>
        <end position="402"/>
    </location>
</feature>
<dbReference type="KEGG" id="mis:MICPUN_59677"/>
<evidence type="ECO:0000313" key="4">
    <source>
        <dbReference type="Proteomes" id="UP000002009"/>
    </source>
</evidence>
<feature type="region of interest" description="Disordered" evidence="1">
    <location>
        <begin position="197"/>
        <end position="318"/>
    </location>
</feature>
<name>C1E9B9_MICCC</name>
<evidence type="ECO:0000313" key="3">
    <source>
        <dbReference type="EMBL" id="ACO64655.1"/>
    </source>
</evidence>
<dbReference type="Proteomes" id="UP000002009">
    <property type="component" value="Chromosome 6"/>
</dbReference>
<keyword evidence="4" id="KW-1185">Reference proteome</keyword>
<protein>
    <recommendedName>
        <fullName evidence="2">C2CD3 N-terminal C2 domain-containing protein</fullName>
    </recommendedName>
</protein>
<dbReference type="Pfam" id="PF25339">
    <property type="entry name" value="C2_C2CD3_N"/>
    <property type="match status" value="1"/>
</dbReference>
<evidence type="ECO:0000256" key="1">
    <source>
        <dbReference type="SAM" id="MobiDB-lite"/>
    </source>
</evidence>
<dbReference type="OMA" id="RYCRDAR"/>
<dbReference type="InterPro" id="IPR057537">
    <property type="entry name" value="C2_C2CD3_N"/>
</dbReference>
<dbReference type="GeneID" id="8244336"/>
<dbReference type="RefSeq" id="XP_002503397.1">
    <property type="nucleotide sequence ID" value="XM_002503351.1"/>
</dbReference>
<dbReference type="EMBL" id="CP001327">
    <property type="protein sequence ID" value="ACO64655.1"/>
    <property type="molecule type" value="Genomic_DNA"/>
</dbReference>
<dbReference type="InParanoid" id="C1E9B9"/>
<dbReference type="OrthoDB" id="79771at2759"/>